<evidence type="ECO:0000256" key="8">
    <source>
        <dbReference type="ARBA" id="ARBA00022968"/>
    </source>
</evidence>
<evidence type="ECO:0000256" key="2">
    <source>
        <dbReference type="ARBA" id="ARBA00004922"/>
    </source>
</evidence>
<evidence type="ECO:0000259" key="14">
    <source>
        <dbReference type="Pfam" id="PF15024"/>
    </source>
</evidence>
<keyword evidence="9" id="KW-1133">Transmembrane helix</keyword>
<reference evidence="15" key="1">
    <citation type="submission" date="2020-04" db="EMBL/GenBank/DDBJ databases">
        <authorList>
            <person name="Neveu A P."/>
        </authorList>
    </citation>
    <scope>NUCLEOTIDE SEQUENCE</scope>
    <source>
        <tissue evidence="15">Whole embryo</tissue>
    </source>
</reference>
<evidence type="ECO:0000256" key="11">
    <source>
        <dbReference type="ARBA" id="ARBA00023136"/>
    </source>
</evidence>
<evidence type="ECO:0000256" key="5">
    <source>
        <dbReference type="ARBA" id="ARBA00022676"/>
    </source>
</evidence>
<dbReference type="GO" id="GO:0000139">
    <property type="term" value="C:Golgi membrane"/>
    <property type="evidence" value="ECO:0007669"/>
    <property type="project" value="UniProtKB-SubCell"/>
</dbReference>
<keyword evidence="10" id="KW-0333">Golgi apparatus</keyword>
<comment type="similarity">
    <text evidence="3">Belongs to the glycosyltransferase 18 family.</text>
</comment>
<organism evidence="15">
    <name type="scientific">Phallusia mammillata</name>
    <dbReference type="NCBI Taxonomy" id="59560"/>
    <lineage>
        <taxon>Eukaryota</taxon>
        <taxon>Metazoa</taxon>
        <taxon>Chordata</taxon>
        <taxon>Tunicata</taxon>
        <taxon>Ascidiacea</taxon>
        <taxon>Phlebobranchia</taxon>
        <taxon>Ascidiidae</taxon>
        <taxon>Phallusia</taxon>
    </lineage>
</organism>
<keyword evidence="8" id="KW-0735">Signal-anchor</keyword>
<dbReference type="EMBL" id="LR787945">
    <property type="protein sequence ID" value="CAB3263807.1"/>
    <property type="molecule type" value="mRNA"/>
</dbReference>
<evidence type="ECO:0000256" key="3">
    <source>
        <dbReference type="ARBA" id="ARBA00007477"/>
    </source>
</evidence>
<gene>
    <name evidence="15" type="primary">Mgat5-001</name>
</gene>
<protein>
    <recommendedName>
        <fullName evidence="4">alpha-1,6-mannosyl-glycoprotein 6-beta-N-acetylglucosaminyltransferase</fullName>
        <ecNumber evidence="4">2.4.1.155</ecNumber>
    </recommendedName>
</protein>
<dbReference type="GO" id="GO:0030144">
    <property type="term" value="F:alpha-1,6-mannosylglycoprotein 6-beta-N-acetylglucosaminyltransferase activity"/>
    <property type="evidence" value="ECO:0007669"/>
    <property type="project" value="UniProtKB-EC"/>
</dbReference>
<evidence type="ECO:0000256" key="12">
    <source>
        <dbReference type="ARBA" id="ARBA00023180"/>
    </source>
</evidence>
<keyword evidence="6 15" id="KW-0808">Transferase</keyword>
<evidence type="ECO:0000313" key="15">
    <source>
        <dbReference type="EMBL" id="CAB3263807.1"/>
    </source>
</evidence>
<name>A0A6F9DK32_9ASCI</name>
<dbReference type="EC" id="2.4.1.155" evidence="4"/>
<evidence type="ECO:0000256" key="9">
    <source>
        <dbReference type="ARBA" id="ARBA00022989"/>
    </source>
</evidence>
<sequence>MGGNRKLLCWSMRSWCSVKSLLRFVSVIVCWLVLKKLLTVQVTNRETREISPPECPPLPYLEGNKDCELKMQWMRKMWKSDQCYADWEVDGSECSFYKYLSEVEQWCPRFNAQSAGLQMKSTIKNEFAEVRDDLTDLYKMFGNQIHFQWIKQRVQRMEVNWIAAGQAFAAKFKTKRKKKKVLLHMGLLADESGWKLGKGAFKGSPLGELVQWADVMTSLFVMGHDIAVSLSTRDLGRIFGKNCPPRETVVDIIYIDILGMRMLRNNFNNKFHLIQCKLRPVDSFGTEPEFNNPAYAARKGLTTEWGMWNLSPKQFNNMFPHTPDNTFLGFVIEQQVDTLEQMDKENIALVYGKDEHYFEGKSEYLGAIYDAGLQIHGTISARSSKHVPKYVVNHGVIPGNQLQALLGKTKVFVGLGDPGEGPAALEAIANGAVFLNPKFADGSPQAIAFNEGYKGKPTRRRPHSQHPYAEVFIGSPHVRMVDMSDVESVKRIVTDIIQSPDVGPYLPHEFTWLGMIERLAHQVEMQDFCRKKNEVWPPLSAMQVIVSSQSETCVDSCQSRGLVCEPAYFSEINSKATFRKLSINCNQFLIPETNDEDSAYPAYRDNLCYLQSNNQIFSCAGRQTNARRLCPCRDYLKGQVALCNECLLP</sequence>
<keyword evidence="12" id="KW-0325">Glycoprotein</keyword>
<evidence type="ECO:0000256" key="1">
    <source>
        <dbReference type="ARBA" id="ARBA00004323"/>
    </source>
</evidence>
<comment type="subcellular location">
    <subcellularLocation>
        <location evidence="1">Golgi apparatus membrane</location>
        <topology evidence="1">Single-pass type II membrane protein</topology>
    </subcellularLocation>
</comment>
<dbReference type="UniPathway" id="UPA00378"/>
<comment type="catalytic activity">
    <reaction evidence="13">
        <text>N(4)-{beta-D-GlcNAc-(1-&gt;2)-[beta-D-GlcNAc-(1-&gt;4)]-alpha-D-Man-(1-&gt;3)-[beta-D-GlcNAc-(1-&gt;2)-alpha-D-Man-(1-&gt;6)]-beta-D-Man-(1-&gt;4)-beta-D-GlcNAc-(1-&gt;4)-beta-D-GlcNAc}-L-asparaginyl-[protein] + UDP-N-acetyl-alpha-D-glucosamine = N(4)-{beta-D-GlcNAc-(1-&gt;2)-[beta-D-GlcNAc-(1-&gt;4)]-alpha-D-Man-(1-&gt;3)-[beta-D-GlcNAc-(1-&gt;2)-[beta-D-GlcNAc-(1-&gt;6)]-alpha-D-Man-(1-&gt;6)]-beta-D-Man-(1-&gt;4)-beta-D-GlcNAc-(1-&gt;4)-beta-D-GlcNAc}-L-asparaginyl-[protein] + UDP + H(+)</text>
        <dbReference type="Rhea" id="RHEA:16921"/>
        <dbReference type="Rhea" id="RHEA-COMP:14374"/>
        <dbReference type="Rhea" id="RHEA-COMP:14377"/>
        <dbReference type="ChEBI" id="CHEBI:15378"/>
        <dbReference type="ChEBI" id="CHEBI:57705"/>
        <dbReference type="ChEBI" id="CHEBI:58223"/>
        <dbReference type="ChEBI" id="CHEBI:139507"/>
        <dbReference type="ChEBI" id="CHEBI:139510"/>
        <dbReference type="EC" id="2.4.1.155"/>
    </reaction>
</comment>
<evidence type="ECO:0000256" key="10">
    <source>
        <dbReference type="ARBA" id="ARBA00023034"/>
    </source>
</evidence>
<dbReference type="PANTHER" id="PTHR15075">
    <property type="entry name" value="ALPHA-MANNOSIDE BETA-1,6-N-ACETYLGLUCOSAMINYLTRANSFERASE"/>
    <property type="match status" value="1"/>
</dbReference>
<proteinExistence type="evidence at transcript level"/>
<dbReference type="PANTHER" id="PTHR15075:SF2">
    <property type="entry name" value="ALPHA-1,6-MANNOSYLGLYCOPROTEIN 6-BETA-N-ACETYLGLUCOSAMINYLTRANSFERASE"/>
    <property type="match status" value="1"/>
</dbReference>
<dbReference type="Pfam" id="PF15024">
    <property type="entry name" value="Glyco_transf_18"/>
    <property type="match status" value="1"/>
</dbReference>
<evidence type="ECO:0000256" key="4">
    <source>
        <dbReference type="ARBA" id="ARBA00012671"/>
    </source>
</evidence>
<evidence type="ECO:0000256" key="13">
    <source>
        <dbReference type="ARBA" id="ARBA00048243"/>
    </source>
</evidence>
<comment type="pathway">
    <text evidence="2">Protein modification; protein glycosylation.</text>
</comment>
<feature type="domain" description="Glycosyltransferase family 18 catalytic" evidence="14">
    <location>
        <begin position="83"/>
        <end position="632"/>
    </location>
</feature>
<evidence type="ECO:0000256" key="7">
    <source>
        <dbReference type="ARBA" id="ARBA00022692"/>
    </source>
</evidence>
<dbReference type="AlphaFoldDB" id="A0A6F9DK32"/>
<dbReference type="InterPro" id="IPR052105">
    <property type="entry name" value="MGAT5_Glycosyltransferase"/>
</dbReference>
<evidence type="ECO:0000256" key="6">
    <source>
        <dbReference type="ARBA" id="ARBA00022679"/>
    </source>
</evidence>
<keyword evidence="11" id="KW-0472">Membrane</keyword>
<keyword evidence="5 15" id="KW-0328">Glycosyltransferase</keyword>
<accession>A0A6F9DK32</accession>
<keyword evidence="7" id="KW-0812">Transmembrane</keyword>
<dbReference type="InterPro" id="IPR026116">
    <property type="entry name" value="GT18_cat"/>
</dbReference>
<dbReference type="GO" id="GO:0006487">
    <property type="term" value="P:protein N-linked glycosylation"/>
    <property type="evidence" value="ECO:0007669"/>
    <property type="project" value="TreeGrafter"/>
</dbReference>